<dbReference type="Pfam" id="PF01315">
    <property type="entry name" value="Ald_Xan_dh_C"/>
    <property type="match status" value="1"/>
</dbReference>
<dbReference type="SUPFAM" id="SSF56003">
    <property type="entry name" value="Molybdenum cofactor-binding domain"/>
    <property type="match status" value="1"/>
</dbReference>
<name>A0A498CLU0_9FIRM</name>
<dbReference type="SMART" id="SM01008">
    <property type="entry name" value="Ald_Xan_dh_C"/>
    <property type="match status" value="1"/>
</dbReference>
<reference evidence="4 5" key="1">
    <citation type="submission" date="2018-10" db="EMBL/GenBank/DDBJ databases">
        <title>Anaerotruncus faecis sp. nov., isolated from human feces.</title>
        <authorList>
            <person name="Wang Y.-J."/>
        </authorList>
    </citation>
    <scope>NUCLEOTIDE SEQUENCE [LARGE SCALE GENOMIC DNA]</scope>
    <source>
        <strain evidence="4 5">22A2-44</strain>
    </source>
</reference>
<dbReference type="RefSeq" id="WP_121586761.1">
    <property type="nucleotide sequence ID" value="NZ_RCHT01000009.1"/>
</dbReference>
<dbReference type="InterPro" id="IPR036856">
    <property type="entry name" value="Ald_Oxase/Xan_DH_a/b_sf"/>
</dbReference>
<comment type="caution">
    <text evidence="4">The sequence shown here is derived from an EMBL/GenBank/DDBJ whole genome shotgun (WGS) entry which is preliminary data.</text>
</comment>
<dbReference type="InterPro" id="IPR000674">
    <property type="entry name" value="Ald_Oxase/Xan_DH_a/b"/>
</dbReference>
<dbReference type="InterPro" id="IPR016208">
    <property type="entry name" value="Ald_Oxase/xanthine_DH-like"/>
</dbReference>
<dbReference type="InterPro" id="IPR008274">
    <property type="entry name" value="AldOxase/xan_DH_MoCoBD1"/>
</dbReference>
<dbReference type="Pfam" id="PF20256">
    <property type="entry name" value="MoCoBD_2"/>
    <property type="match status" value="1"/>
</dbReference>
<dbReference type="Gene3D" id="3.30.365.10">
    <property type="entry name" value="Aldehyde oxidase/xanthine dehydrogenase, molybdopterin binding domain"/>
    <property type="match status" value="4"/>
</dbReference>
<proteinExistence type="predicted"/>
<dbReference type="Proteomes" id="UP000276301">
    <property type="component" value="Unassembled WGS sequence"/>
</dbReference>
<dbReference type="Gene3D" id="3.90.1170.50">
    <property type="entry name" value="Aldehyde oxidase/xanthine dehydrogenase, a/b hammerhead"/>
    <property type="match status" value="1"/>
</dbReference>
<protein>
    <submittedName>
        <fullName evidence="4">Xanthine dehydrogenase family protein molybdopterin-binding subunit</fullName>
    </submittedName>
</protein>
<dbReference type="InterPro" id="IPR037165">
    <property type="entry name" value="AldOxase/xan_DH_Mopterin-bd_sf"/>
</dbReference>
<gene>
    <name evidence="4" type="ORF">D4A47_07150</name>
</gene>
<sequence>MRTVGTTIDRVDGVKKVTGQAKYVDDIRMSRMLYAQVKRSPYAHAKILSIDTSEAEKLPGVKSVITGDYYKKRGGLYLEDKNFLAVGTAKYRGEAVAAVAAETLDIAKAAVELIKVEYEELPAVTNPVEGMKPDAPLIHPDLGTYKVAPIFHPVPGTNISHHYKLRKGDVDKGFAEADYVAEHIFYIPHVQHVPIEPHVAVAQYEADGKLTVWASCQSPFAVRQALATSFDIPLNKVRVISPYVGGGFGSKAGTTLEGIVIPLSMLNCGRPVKMTYTREEEFEDAYVRQGVYATLKTGVRKSDGKILAQKIEYVWDGGAYTEYGVNIVKAAGIACPGPYDIDNIWCDSYCVYTNHPVGGPYRGFGMCEIHFAIEQNLDMIAHEIGMSEVDIRRVNGLRAGGATATGQILEDCGYQDCLETVVKELEYDKPCEQVAPNLIRAKGIAGGWKSPSQPTDVASAAIIRMNEDGTFMLMTSGQDIGQGSDTVLTQIAAEVLDIDPSKITIRTGDTDHTPYEWQTVASRTTYCAGNAVKLAAEDAKNEILELAQIKFGCSKRDLELKDGYVVHKIHKDKKVPLSTFALGLTLPDASGIHGPLIGKGSFVVPNNVGYDQETGQSPKPVAFWTVGVNGAEVEVNTDTGEIRVLKMISCFDPGKVINPALYEAQVEGAMVQALGTAIFEELMLKDGRILNRNFVDYKIPTADDMPELTVRVAEHEEPTGPYGARGIGEPVMVPGAPAIANAVANAIGCRFFRMPIRADDVLKALKEKKAQEA</sequence>
<dbReference type="SUPFAM" id="SSF54665">
    <property type="entry name" value="CO dehydrogenase molybdoprotein N-domain-like"/>
    <property type="match status" value="1"/>
</dbReference>
<feature type="domain" description="Aldehyde oxidase/xanthine dehydrogenase a/b hammerhead" evidence="3">
    <location>
        <begin position="18"/>
        <end position="122"/>
    </location>
</feature>
<evidence type="ECO:0000256" key="1">
    <source>
        <dbReference type="ARBA" id="ARBA00022505"/>
    </source>
</evidence>
<organism evidence="4 5">
    <name type="scientific">Anaerotruncus massiliensis</name>
    <name type="common">ex Liu et al. 2021</name>
    <dbReference type="NCBI Taxonomy" id="2321404"/>
    <lineage>
        <taxon>Bacteria</taxon>
        <taxon>Bacillati</taxon>
        <taxon>Bacillota</taxon>
        <taxon>Clostridia</taxon>
        <taxon>Eubacteriales</taxon>
        <taxon>Oscillospiraceae</taxon>
        <taxon>Anaerotruncus</taxon>
    </lineage>
</organism>
<keyword evidence="5" id="KW-1185">Reference proteome</keyword>
<dbReference type="GO" id="GO:0005506">
    <property type="term" value="F:iron ion binding"/>
    <property type="evidence" value="ECO:0007669"/>
    <property type="project" value="InterPro"/>
</dbReference>
<evidence type="ECO:0000313" key="5">
    <source>
        <dbReference type="Proteomes" id="UP000276301"/>
    </source>
</evidence>
<dbReference type="AlphaFoldDB" id="A0A498CLU0"/>
<evidence type="ECO:0000313" key="4">
    <source>
        <dbReference type="EMBL" id="RLL11391.1"/>
    </source>
</evidence>
<evidence type="ECO:0000259" key="3">
    <source>
        <dbReference type="SMART" id="SM01008"/>
    </source>
</evidence>
<keyword evidence="2" id="KW-0560">Oxidoreductase</keyword>
<keyword evidence="1" id="KW-0500">Molybdenum</keyword>
<dbReference type="EMBL" id="RCHT01000009">
    <property type="protein sequence ID" value="RLL11391.1"/>
    <property type="molecule type" value="Genomic_DNA"/>
</dbReference>
<accession>A0A498CLU0</accession>
<dbReference type="Pfam" id="PF02738">
    <property type="entry name" value="MoCoBD_1"/>
    <property type="match status" value="1"/>
</dbReference>
<dbReference type="InterPro" id="IPR046867">
    <property type="entry name" value="AldOxase/xan_DH_MoCoBD2"/>
</dbReference>
<dbReference type="GO" id="GO:0016491">
    <property type="term" value="F:oxidoreductase activity"/>
    <property type="evidence" value="ECO:0007669"/>
    <property type="project" value="UniProtKB-KW"/>
</dbReference>
<dbReference type="PANTHER" id="PTHR11908">
    <property type="entry name" value="XANTHINE DEHYDROGENASE"/>
    <property type="match status" value="1"/>
</dbReference>
<evidence type="ECO:0000256" key="2">
    <source>
        <dbReference type="ARBA" id="ARBA00023002"/>
    </source>
</evidence>
<dbReference type="PANTHER" id="PTHR11908:SF132">
    <property type="entry name" value="ALDEHYDE OXIDASE 1-RELATED"/>
    <property type="match status" value="1"/>
</dbReference>